<keyword evidence="7" id="KW-1133">Transmembrane helix</keyword>
<dbReference type="Pfam" id="PF13692">
    <property type="entry name" value="Glyco_trans_1_4"/>
    <property type="match status" value="1"/>
</dbReference>
<reference evidence="9" key="1">
    <citation type="journal article" date="2011" name="PLoS Biol.">
        <title>Gene gain and loss during evolution of obligate parasitism in the white rust pathogen of Arabidopsis thaliana.</title>
        <authorList>
            <person name="Kemen E."/>
            <person name="Gardiner A."/>
            <person name="Schultz-Larsen T."/>
            <person name="Kemen A.C."/>
            <person name="Balmuth A.L."/>
            <person name="Robert-Seilaniantz A."/>
            <person name="Bailey K."/>
            <person name="Holub E."/>
            <person name="Studholme D.J."/>
            <person name="Maclean D."/>
            <person name="Jones J.D."/>
        </authorList>
    </citation>
    <scope>NUCLEOTIDE SEQUENCE</scope>
</reference>
<organism evidence="9">
    <name type="scientific">Albugo laibachii Nc14</name>
    <dbReference type="NCBI Taxonomy" id="890382"/>
    <lineage>
        <taxon>Eukaryota</taxon>
        <taxon>Sar</taxon>
        <taxon>Stramenopiles</taxon>
        <taxon>Oomycota</taxon>
        <taxon>Peronosporomycetes</taxon>
        <taxon>Albuginales</taxon>
        <taxon>Albuginaceae</taxon>
        <taxon>Albugo</taxon>
    </lineage>
</organism>
<keyword evidence="6" id="KW-0256">Endoplasmic reticulum</keyword>
<accession>F0WWR8</accession>
<evidence type="ECO:0000256" key="2">
    <source>
        <dbReference type="ARBA" id="ARBA00004922"/>
    </source>
</evidence>
<evidence type="ECO:0000256" key="4">
    <source>
        <dbReference type="ARBA" id="ARBA00022679"/>
    </source>
</evidence>
<sequence length="453" mass="51058">MQSQKRSRKPHVVVLVLGDIGRSPRMQNQSVSLASFLYDKQYPHHYNVTLIGYKGEQCIPSVTHQSNLRILPISPILSNYPRSLFFLTAPLKVLLQIFQLFYILLVCTGTTDAILVQNPPTIPTFPVVWLSCRLKGAKFLIDWHNFGYTILALSIGTTHILVRVAEVMERVFGRKADANFCVTNAMKTFLKDTWGIQAVVLHDKPPESFGPTPINLRHELFQSLSQQLKHCNDLVPWDRHPDTLELTLLTRKWRENNVIHFDLRADRPAVLISSTSWTSDEDFGLLLDALVLLDHHMTSSLPKLLVLVTGKGPEKAFYLEKIAQLRLGRIRIATLWMEAEAYPLLLGSADIGICLHTSSSGLDLPMKIVDMFGCRVPVCAVAFASLNELVLPSINGMIFSDHEELASQLVKLLENFPITAKLDEMRGELASITRWKQHWEDIAGPLIVSLIQS</sequence>
<comment type="subcellular location">
    <subcellularLocation>
        <location evidence="1">Endoplasmic reticulum membrane</location>
        <topology evidence="1">Single-pass membrane protein</topology>
    </subcellularLocation>
</comment>
<dbReference type="HOGENOM" id="CLU_012079_0_0_1"/>
<protein>
    <submittedName>
        <fullName evidence="9">Chitobiosyldiphosphodolichol betamannosyltransferase putative</fullName>
    </submittedName>
</protein>
<dbReference type="AlphaFoldDB" id="F0WWR8"/>
<dbReference type="EMBL" id="FR824375">
    <property type="protein sequence ID" value="CCA25895.1"/>
    <property type="molecule type" value="Genomic_DNA"/>
</dbReference>
<evidence type="ECO:0000256" key="1">
    <source>
        <dbReference type="ARBA" id="ARBA00004389"/>
    </source>
</evidence>
<dbReference type="InterPro" id="IPR026051">
    <property type="entry name" value="ALG1-like"/>
</dbReference>
<dbReference type="Gene3D" id="3.40.50.2000">
    <property type="entry name" value="Glycogen Phosphorylase B"/>
    <property type="match status" value="1"/>
</dbReference>
<keyword evidence="4 9" id="KW-0808">Transferase</keyword>
<comment type="pathway">
    <text evidence="2">Protein modification; protein glycosylation.</text>
</comment>
<keyword evidence="8" id="KW-0472">Membrane</keyword>
<gene>
    <name evidence="9" type="primary">AlNc14C330G10682</name>
    <name evidence="9" type="ORF">ALNC14_120390</name>
</gene>
<evidence type="ECO:0000256" key="7">
    <source>
        <dbReference type="ARBA" id="ARBA00022989"/>
    </source>
</evidence>
<proteinExistence type="predicted"/>
<dbReference type="PANTHER" id="PTHR13036:SF0">
    <property type="entry name" value="CHITOBIOSYLDIPHOSPHODOLICHOL BETA-MANNOSYLTRANSFERASE"/>
    <property type="match status" value="1"/>
</dbReference>
<keyword evidence="5" id="KW-0812">Transmembrane</keyword>
<dbReference type="SUPFAM" id="SSF53756">
    <property type="entry name" value="UDP-Glycosyltransferase/glycogen phosphorylase"/>
    <property type="match status" value="1"/>
</dbReference>
<evidence type="ECO:0000313" key="9">
    <source>
        <dbReference type="EMBL" id="CCA25895.1"/>
    </source>
</evidence>
<keyword evidence="3 9" id="KW-0328">Glycosyltransferase</keyword>
<evidence type="ECO:0000256" key="6">
    <source>
        <dbReference type="ARBA" id="ARBA00022824"/>
    </source>
</evidence>
<reference evidence="9" key="2">
    <citation type="submission" date="2011-02" db="EMBL/GenBank/DDBJ databases">
        <authorList>
            <person name="MacLean D."/>
        </authorList>
    </citation>
    <scope>NUCLEOTIDE SEQUENCE</scope>
</reference>
<name>F0WWR8_9STRA</name>
<evidence type="ECO:0000256" key="8">
    <source>
        <dbReference type="ARBA" id="ARBA00023136"/>
    </source>
</evidence>
<dbReference type="PANTHER" id="PTHR13036">
    <property type="entry name" value="BETA1,4 MANNOSYLTRANSFERASE"/>
    <property type="match status" value="1"/>
</dbReference>
<evidence type="ECO:0000256" key="3">
    <source>
        <dbReference type="ARBA" id="ARBA00022676"/>
    </source>
</evidence>
<dbReference type="GO" id="GO:0005789">
    <property type="term" value="C:endoplasmic reticulum membrane"/>
    <property type="evidence" value="ECO:0007669"/>
    <property type="project" value="UniProtKB-SubCell"/>
</dbReference>
<evidence type="ECO:0000256" key="5">
    <source>
        <dbReference type="ARBA" id="ARBA00022692"/>
    </source>
</evidence>
<dbReference type="GO" id="GO:0000030">
    <property type="term" value="F:mannosyltransferase activity"/>
    <property type="evidence" value="ECO:0007669"/>
    <property type="project" value="InterPro"/>
</dbReference>